<dbReference type="InterPro" id="IPR001434">
    <property type="entry name" value="OmcB-like_DUF11"/>
</dbReference>
<evidence type="ECO:0000259" key="1">
    <source>
        <dbReference type="PROSITE" id="PS50853"/>
    </source>
</evidence>
<dbReference type="Gene3D" id="2.60.40.10">
    <property type="entry name" value="Immunoglobulins"/>
    <property type="match status" value="2"/>
</dbReference>
<dbReference type="AlphaFoldDB" id="A0A1L9B041"/>
<reference evidence="3" key="1">
    <citation type="submission" date="2016-11" db="EMBL/GenBank/DDBJ databases">
        <authorList>
            <person name="Shukria A."/>
            <person name="Stevens D.C."/>
        </authorList>
    </citation>
    <scope>NUCLEOTIDE SEQUENCE [LARGE SCALE GENOMIC DNA]</scope>
    <source>
        <strain evidence="3">Cbfe23</strain>
    </source>
</reference>
<evidence type="ECO:0000313" key="3">
    <source>
        <dbReference type="Proteomes" id="UP000182229"/>
    </source>
</evidence>
<dbReference type="RefSeq" id="WP_071903203.1">
    <property type="nucleotide sequence ID" value="NZ_MPIN01000013.1"/>
</dbReference>
<reference evidence="2 3" key="2">
    <citation type="submission" date="2016-12" db="EMBL/GenBank/DDBJ databases">
        <title>Draft Genome Sequence of Cystobacter ferrugineus Strain Cbfe23.</title>
        <authorList>
            <person name="Akbar S."/>
            <person name="Dowd S.E."/>
            <person name="Stevens D.C."/>
        </authorList>
    </citation>
    <scope>NUCLEOTIDE SEQUENCE [LARGE SCALE GENOMIC DNA]</scope>
    <source>
        <strain evidence="2 3">Cbfe23</strain>
    </source>
</reference>
<dbReference type="Pfam" id="PF13313">
    <property type="entry name" value="DUF4082"/>
    <property type="match status" value="2"/>
</dbReference>
<comment type="caution">
    <text evidence="2">The sequence shown here is derived from an EMBL/GenBank/DDBJ whole genome shotgun (WGS) entry which is preliminary data.</text>
</comment>
<gene>
    <name evidence="2" type="ORF">BON30_36790</name>
</gene>
<sequence length="734" mass="77044">MFRHASRWVTTLVVGFTWVQAGCAPAEPTAPETPRTEEAARPLLPGERSLFDASSVPAVEAADDGAAVELGVRFRSDAPGRVMGVRFYKGTGNTGTHTGSLWSASGALLATATFQDETASGWQEVRFATPVAIAADTNYVVSYHAPAGHYAATNNGFASALDAPPLHAPASGTGGGNGLYHYGTSGFPTDSYQASNYWVDVAFQPNDTTPPRAPTNVVATPSSSTAIDLTWYASVDGSGEMQGNARAHLVYRGSQLVAELPGTTTRYRDTGLTPSTTYQYTVRGRDAAGNLGPASATVTATTLASSVCNPCSLWNVVTGDPQYENADSTPTEVGLKFHSDVAGTVTKVRYYKGSTDTGPHVGHLWSATGALLGTTVEAPGEGSFGWRELTFPTPVSLAANTTYVVSYFATMGRYAITPYYFSSAGVDVPPLHAPSTVAAGGNGVRHLNGSGFPSEAWLNTNFWVDVVFVPATGDASPVDVSVQHSFPAGTGVRGEGLDYDITLTNHGTRAATNLTLDVPVPAGLAPFAFTPKASVGTCGYRTNDNMHCDITSLPAGQSAVVRMTLVPSLSGTFQFQATVTASETDDVPGNNTSTLTIPVGPASNLVTFDTFDGADEPITGIHGPFYFVFNKWYLASPWGGFTTKSISFNGGGVNKGELSIYGERTVVGLDAFTWDTGATLTLSCFNQPTRTFTLTPGEVTHVVTNWQGTCSSVTLATSNGWDTNFDNIELSPLP</sequence>
<organism evidence="2 3">
    <name type="scientific">Cystobacter ferrugineus</name>
    <dbReference type="NCBI Taxonomy" id="83449"/>
    <lineage>
        <taxon>Bacteria</taxon>
        <taxon>Pseudomonadati</taxon>
        <taxon>Myxococcota</taxon>
        <taxon>Myxococcia</taxon>
        <taxon>Myxococcales</taxon>
        <taxon>Cystobacterineae</taxon>
        <taxon>Archangiaceae</taxon>
        <taxon>Cystobacter</taxon>
    </lineage>
</organism>
<dbReference type="CDD" id="cd00063">
    <property type="entry name" value="FN3"/>
    <property type="match status" value="1"/>
</dbReference>
<dbReference type="PROSITE" id="PS50853">
    <property type="entry name" value="FN3"/>
    <property type="match status" value="1"/>
</dbReference>
<dbReference type="InterPro" id="IPR013783">
    <property type="entry name" value="Ig-like_fold"/>
</dbReference>
<proteinExistence type="predicted"/>
<accession>A0A1L9B041</accession>
<dbReference type="STRING" id="83449.BON30_36790"/>
<dbReference type="InterPro" id="IPR036116">
    <property type="entry name" value="FN3_sf"/>
</dbReference>
<dbReference type="EMBL" id="MPIN01000013">
    <property type="protein sequence ID" value="OJH35629.1"/>
    <property type="molecule type" value="Genomic_DNA"/>
</dbReference>
<dbReference type="Proteomes" id="UP000182229">
    <property type="component" value="Unassembled WGS sequence"/>
</dbReference>
<dbReference type="Pfam" id="PF01345">
    <property type="entry name" value="DUF11"/>
    <property type="match status" value="1"/>
</dbReference>
<dbReference type="InterPro" id="IPR003961">
    <property type="entry name" value="FN3_dom"/>
</dbReference>
<feature type="domain" description="Fibronectin type-III" evidence="1">
    <location>
        <begin position="213"/>
        <end position="305"/>
    </location>
</feature>
<dbReference type="SMART" id="SM00060">
    <property type="entry name" value="FN3"/>
    <property type="match status" value="1"/>
</dbReference>
<evidence type="ECO:0000313" key="2">
    <source>
        <dbReference type="EMBL" id="OJH35629.1"/>
    </source>
</evidence>
<dbReference type="Pfam" id="PF00041">
    <property type="entry name" value="fn3"/>
    <property type="match status" value="1"/>
</dbReference>
<keyword evidence="3" id="KW-1185">Reference proteome</keyword>
<name>A0A1L9B041_9BACT</name>
<dbReference type="OrthoDB" id="505641at2"/>
<protein>
    <submittedName>
        <fullName evidence="2">Exoglucanase</fullName>
    </submittedName>
</protein>
<dbReference type="InterPro" id="IPR025141">
    <property type="entry name" value="DUF4082"/>
</dbReference>
<dbReference type="SUPFAM" id="SSF49265">
    <property type="entry name" value="Fibronectin type III"/>
    <property type="match status" value="1"/>
</dbReference>